<feature type="chain" id="PRO_5046003876" evidence="1">
    <location>
        <begin position="21"/>
        <end position="283"/>
    </location>
</feature>
<dbReference type="EMBL" id="JBEWTB010000002">
    <property type="protein sequence ID" value="MET4757603.1"/>
    <property type="molecule type" value="Genomic_DNA"/>
</dbReference>
<sequence>MMRITRFFSLLFLFSNTVAAGALHPLCLDRFTDPEKSSSAGTSTSTMTSLDLRACQKQYAHLNFDQKSPWLASFNATRTNTETSQEESETLPVFAAYHIIGQMENEQVLVNYAVSYGGSGTFSFGFLFKGLSLDTFPNLDDALAGKKRSANLELIKNFSGGDRCFGGITDMRIEAPDKVSVTRNMTPYKLVSLGVPDNQRTKRYGDLPDCARCCIGEFTEIIDLNGQSELLEVRLTGTRLEQGTDRSEQQACLAGLIGAGNKNLILNRKQLEDLQASYRTDCF</sequence>
<dbReference type="Proteomes" id="UP001549366">
    <property type="component" value="Unassembled WGS sequence"/>
</dbReference>
<evidence type="ECO:0000256" key="1">
    <source>
        <dbReference type="SAM" id="SignalP"/>
    </source>
</evidence>
<feature type="signal peptide" evidence="1">
    <location>
        <begin position="1"/>
        <end position="20"/>
    </location>
</feature>
<proteinExistence type="predicted"/>
<dbReference type="RefSeq" id="WP_354007747.1">
    <property type="nucleotide sequence ID" value="NZ_JBEWTA010000001.1"/>
</dbReference>
<gene>
    <name evidence="2" type="ORF">V5J35_002795</name>
</gene>
<accession>A0ABV2SL12</accession>
<evidence type="ECO:0000313" key="3">
    <source>
        <dbReference type="Proteomes" id="UP001549366"/>
    </source>
</evidence>
<keyword evidence="1" id="KW-0732">Signal</keyword>
<comment type="caution">
    <text evidence="2">The sequence shown here is derived from an EMBL/GenBank/DDBJ whole genome shotgun (WGS) entry which is preliminary data.</text>
</comment>
<protein>
    <submittedName>
        <fullName evidence="2">Uncharacterized protein</fullName>
    </submittedName>
</protein>
<name>A0ABV2SL12_9GAMM</name>
<organism evidence="2 3">
    <name type="scientific">Endozoicomonas lisbonensis</name>
    <dbReference type="NCBI Taxonomy" id="3120522"/>
    <lineage>
        <taxon>Bacteria</taxon>
        <taxon>Pseudomonadati</taxon>
        <taxon>Pseudomonadota</taxon>
        <taxon>Gammaproteobacteria</taxon>
        <taxon>Oceanospirillales</taxon>
        <taxon>Endozoicomonadaceae</taxon>
        <taxon>Endozoicomonas</taxon>
    </lineage>
</organism>
<reference evidence="2 3" key="1">
    <citation type="submission" date="2024-06" db="EMBL/GenBank/DDBJ databases">
        <title>Genomic Encyclopedia of Type Strains, Phase V (KMG-V): Genome sequencing to study the core and pangenomes of soil and plant-associated prokaryotes.</title>
        <authorList>
            <person name="Whitman W."/>
        </authorList>
    </citation>
    <scope>NUCLEOTIDE SEQUENCE [LARGE SCALE GENOMIC DNA]</scope>
    <source>
        <strain evidence="2 3">NE40</strain>
    </source>
</reference>
<keyword evidence="3" id="KW-1185">Reference proteome</keyword>
<evidence type="ECO:0000313" key="2">
    <source>
        <dbReference type="EMBL" id="MET4757603.1"/>
    </source>
</evidence>